<dbReference type="Proteomes" id="UP000239446">
    <property type="component" value="Unassembled WGS sequence"/>
</dbReference>
<name>A0A2S6GA58_9GAMM</name>
<sequence length="71" mass="7320">MTGKGGKDSGWGDVKQARTDVQRGMMSRDLGIGDGNGGLAAITGGDGRPLREMPVHQFPGNICKCLACSSV</sequence>
<gene>
    <name evidence="3" type="ORF">B0H24_1002141</name>
    <name evidence="2" type="ORF">BY455_102141</name>
</gene>
<reference evidence="2 5" key="1">
    <citation type="submission" date="2018-02" db="EMBL/GenBank/DDBJ databases">
        <title>Deep subsurface shale carbon reservoir microbial communities from Ohio and West Virginia, USA.</title>
        <authorList>
            <person name="Wrighton K."/>
        </authorList>
    </citation>
    <scope>NUCLEOTIDE SEQUENCE [LARGE SCALE GENOMIC DNA]</scope>
    <source>
        <strain evidence="2 5">UTICA-S1B6</strain>
    </source>
</reference>
<evidence type="ECO:0000313" key="2">
    <source>
        <dbReference type="EMBL" id="PPK53340.1"/>
    </source>
</evidence>
<dbReference type="EMBL" id="PTIU01000002">
    <property type="protein sequence ID" value="PPK56177.1"/>
    <property type="molecule type" value="Genomic_DNA"/>
</dbReference>
<evidence type="ECO:0000313" key="5">
    <source>
        <dbReference type="Proteomes" id="UP000239648"/>
    </source>
</evidence>
<feature type="region of interest" description="Disordered" evidence="1">
    <location>
        <begin position="1"/>
        <end position="32"/>
    </location>
</feature>
<reference evidence="3 4" key="2">
    <citation type="submission" date="2018-02" db="EMBL/GenBank/DDBJ databases">
        <title>Subsurface microbial communities from deep shales in Ohio and West Virginia, USA.</title>
        <authorList>
            <person name="Wrighton K."/>
        </authorList>
    </citation>
    <scope>NUCLEOTIDE SEQUENCE [LARGE SCALE GENOMIC DNA]</scope>
    <source>
        <strain evidence="3 4">UTICA-S1B9</strain>
    </source>
</reference>
<evidence type="ECO:0000313" key="4">
    <source>
        <dbReference type="Proteomes" id="UP000239446"/>
    </source>
</evidence>
<accession>A0A2S6GA58</accession>
<dbReference type="AlphaFoldDB" id="A0A2S6GA58"/>
<organism evidence="3 4">
    <name type="scientific">Marinobacter persicus</name>
    <dbReference type="NCBI Taxonomy" id="930118"/>
    <lineage>
        <taxon>Bacteria</taxon>
        <taxon>Pseudomonadati</taxon>
        <taxon>Pseudomonadota</taxon>
        <taxon>Gammaproteobacteria</taxon>
        <taxon>Pseudomonadales</taxon>
        <taxon>Marinobacteraceae</taxon>
        <taxon>Marinobacter</taxon>
    </lineage>
</organism>
<proteinExistence type="predicted"/>
<evidence type="ECO:0000256" key="1">
    <source>
        <dbReference type="SAM" id="MobiDB-lite"/>
    </source>
</evidence>
<evidence type="ECO:0000313" key="3">
    <source>
        <dbReference type="EMBL" id="PPK56177.1"/>
    </source>
</evidence>
<protein>
    <submittedName>
        <fullName evidence="3">Uncharacterized protein</fullName>
    </submittedName>
</protein>
<dbReference type="Proteomes" id="UP000239648">
    <property type="component" value="Unassembled WGS sequence"/>
</dbReference>
<dbReference type="RefSeq" id="WP_146082676.1">
    <property type="nucleotide sequence ID" value="NZ_PTIT01000002.1"/>
</dbReference>
<dbReference type="EMBL" id="PTIT01000002">
    <property type="protein sequence ID" value="PPK53340.1"/>
    <property type="molecule type" value="Genomic_DNA"/>
</dbReference>
<comment type="caution">
    <text evidence="3">The sequence shown here is derived from an EMBL/GenBank/DDBJ whole genome shotgun (WGS) entry which is preliminary data.</text>
</comment>
<keyword evidence="5" id="KW-1185">Reference proteome</keyword>